<dbReference type="InterPro" id="IPR008228">
    <property type="entry name" value="UCP006173"/>
</dbReference>
<accession>A0A3B0Y3X1</accession>
<dbReference type="PANTHER" id="PTHR37421:SF1">
    <property type="entry name" value="UPF0260 PROTEIN YCGN"/>
    <property type="match status" value="1"/>
</dbReference>
<dbReference type="EMBL" id="UOFN01000047">
    <property type="protein sequence ID" value="VAW75418.1"/>
    <property type="molecule type" value="Genomic_DNA"/>
</dbReference>
<organism evidence="1">
    <name type="scientific">hydrothermal vent metagenome</name>
    <dbReference type="NCBI Taxonomy" id="652676"/>
    <lineage>
        <taxon>unclassified sequences</taxon>
        <taxon>metagenomes</taxon>
        <taxon>ecological metagenomes</taxon>
    </lineage>
</organism>
<dbReference type="PANTHER" id="PTHR37421">
    <property type="entry name" value="UPF0260 PROTEIN YCGN"/>
    <property type="match status" value="1"/>
</dbReference>
<dbReference type="AlphaFoldDB" id="A0A3B0Y3X1"/>
<proteinExistence type="inferred from homology"/>
<sequence>MSMPRFWETKTPDEMNEEEWESLCDGCGRCCLLKLEDIETGDTHYTNVICKYHDNAACRCTEYKDRSLLVPDCVKVTPDVARTEKWLPDTCAYRLLAEGKPLFDWHPLISGNPSSVHEAGITVTDNVVSEEFVHPDELDEHLVHRTE</sequence>
<dbReference type="NCBIfam" id="NF003507">
    <property type="entry name" value="PRK05170.2-5"/>
    <property type="match status" value="1"/>
</dbReference>
<protein>
    <submittedName>
        <fullName evidence="1">UPF0260 protein YcgN</fullName>
    </submittedName>
</protein>
<dbReference type="NCBIfam" id="NF003501">
    <property type="entry name" value="PRK05170.1-5"/>
    <property type="match status" value="1"/>
</dbReference>
<dbReference type="Pfam" id="PF03692">
    <property type="entry name" value="CxxCxxCC"/>
    <property type="match status" value="1"/>
</dbReference>
<reference evidence="1" key="1">
    <citation type="submission" date="2018-06" db="EMBL/GenBank/DDBJ databases">
        <authorList>
            <person name="Zhirakovskaya E."/>
        </authorList>
    </citation>
    <scope>NUCLEOTIDE SEQUENCE</scope>
</reference>
<dbReference type="InterPro" id="IPR005358">
    <property type="entry name" value="Puta_zinc/iron-chelating_dom"/>
</dbReference>
<evidence type="ECO:0000313" key="1">
    <source>
        <dbReference type="EMBL" id="VAW75418.1"/>
    </source>
</evidence>
<gene>
    <name evidence="1" type="ORF">MNBD_GAMMA15-521</name>
</gene>
<dbReference type="HAMAP" id="MF_00676">
    <property type="entry name" value="UPF0260"/>
    <property type="match status" value="1"/>
</dbReference>
<name>A0A3B0Y3X1_9ZZZZ</name>
<dbReference type="PIRSF" id="PIRSF006173">
    <property type="entry name" value="UCP006173"/>
    <property type="match status" value="1"/>
</dbReference>